<organism evidence="8 9">
    <name type="scientific">Daucus carota subsp. sativus</name>
    <name type="common">Carrot</name>
    <dbReference type="NCBI Taxonomy" id="79200"/>
    <lineage>
        <taxon>Eukaryota</taxon>
        <taxon>Viridiplantae</taxon>
        <taxon>Streptophyta</taxon>
        <taxon>Embryophyta</taxon>
        <taxon>Tracheophyta</taxon>
        <taxon>Spermatophyta</taxon>
        <taxon>Magnoliopsida</taxon>
        <taxon>eudicotyledons</taxon>
        <taxon>Gunneridae</taxon>
        <taxon>Pentapetalae</taxon>
        <taxon>asterids</taxon>
        <taxon>campanulids</taxon>
        <taxon>Apiales</taxon>
        <taxon>Apiaceae</taxon>
        <taxon>Apioideae</taxon>
        <taxon>Scandiceae</taxon>
        <taxon>Daucinae</taxon>
        <taxon>Daucus</taxon>
        <taxon>Daucus sect. Daucus</taxon>
    </lineage>
</organism>
<keyword evidence="9" id="KW-1185">Reference proteome</keyword>
<evidence type="ECO:0000256" key="7">
    <source>
        <dbReference type="SAM" id="MobiDB-lite"/>
    </source>
</evidence>
<gene>
    <name evidence="8" type="ORF">DCAR_0102440</name>
</gene>
<dbReference type="Pfam" id="PF00538">
    <property type="entry name" value="Linker_histone"/>
    <property type="match status" value="1"/>
</dbReference>
<dbReference type="GO" id="GO:0000786">
    <property type="term" value="C:nucleosome"/>
    <property type="evidence" value="ECO:0007669"/>
    <property type="project" value="InterPro"/>
</dbReference>
<evidence type="ECO:0000256" key="3">
    <source>
        <dbReference type="ARBA" id="ARBA00022454"/>
    </source>
</evidence>
<protein>
    <submittedName>
        <fullName evidence="8">Uncharacterized protein</fullName>
    </submittedName>
</protein>
<evidence type="ECO:0000313" key="8">
    <source>
        <dbReference type="EMBL" id="WOG83265.1"/>
    </source>
</evidence>
<dbReference type="CDD" id="cd00073">
    <property type="entry name" value="H15"/>
    <property type="match status" value="1"/>
</dbReference>
<dbReference type="SMART" id="SM00526">
    <property type="entry name" value="H15"/>
    <property type="match status" value="1"/>
</dbReference>
<feature type="region of interest" description="Disordered" evidence="7">
    <location>
        <begin position="149"/>
        <end position="197"/>
    </location>
</feature>
<evidence type="ECO:0000256" key="5">
    <source>
        <dbReference type="ARBA" id="ARBA00023242"/>
    </source>
</evidence>
<dbReference type="InterPro" id="IPR036390">
    <property type="entry name" value="WH_DNA-bd_sf"/>
</dbReference>
<evidence type="ECO:0000256" key="4">
    <source>
        <dbReference type="ARBA" id="ARBA00023125"/>
    </source>
</evidence>
<dbReference type="GO" id="GO:0030261">
    <property type="term" value="P:chromosome condensation"/>
    <property type="evidence" value="ECO:0007669"/>
    <property type="project" value="TreeGrafter"/>
</dbReference>
<dbReference type="AlphaFoldDB" id="A0A162AIS6"/>
<dbReference type="OMA" id="CEREGSM"/>
<dbReference type="Proteomes" id="UP000077755">
    <property type="component" value="Chromosome 1"/>
</dbReference>
<sequence length="197" mass="20831">MAPAAVAKPKAPKVAKEKKAAVVKKPRAHPPYADMIKEAIASLKERTGSSQYAITKFIEDKQKDLSPMFKKHISLQLKKLVASGSLTKVKSSFKLSAPVKAPVAVKKAAVEKKTVAAKPKKAVAAKPKKAVAAKPKKVVAAKPKSVVKPKAKAVEKKPKAAKASALGKRKAVEKAAPAKKAVKKVKSLKSPAKKAKK</sequence>
<keyword evidence="5 6" id="KW-0539">Nucleus</keyword>
<dbReference type="GO" id="GO:0031492">
    <property type="term" value="F:nucleosomal DNA binding"/>
    <property type="evidence" value="ECO:0007669"/>
    <property type="project" value="TreeGrafter"/>
</dbReference>
<dbReference type="PRINTS" id="PR00624">
    <property type="entry name" value="HISTONEH5"/>
</dbReference>
<evidence type="ECO:0000313" key="9">
    <source>
        <dbReference type="Proteomes" id="UP000077755"/>
    </source>
</evidence>
<dbReference type="KEGG" id="dcr:108209393"/>
<evidence type="ECO:0000256" key="2">
    <source>
        <dbReference type="ARBA" id="ARBA00004286"/>
    </source>
</evidence>
<keyword evidence="4 6" id="KW-0238">DNA-binding</keyword>
<dbReference type="InterPro" id="IPR005818">
    <property type="entry name" value="Histone_H1/H5_H15"/>
</dbReference>
<dbReference type="GO" id="GO:0006334">
    <property type="term" value="P:nucleosome assembly"/>
    <property type="evidence" value="ECO:0007669"/>
    <property type="project" value="InterPro"/>
</dbReference>
<comment type="similarity">
    <text evidence="6">Belongs to the histone H1/H5 family.</text>
</comment>
<reference evidence="8" key="2">
    <citation type="submission" date="2022-03" db="EMBL/GenBank/DDBJ databases">
        <title>Draft title - Genomic analysis of global carrot germplasm unveils the trajectory of domestication and the origin of high carotenoid orange carrot.</title>
        <authorList>
            <person name="Iorizzo M."/>
            <person name="Ellison S."/>
            <person name="Senalik D."/>
            <person name="Macko-Podgorni A."/>
            <person name="Grzebelus D."/>
            <person name="Bostan H."/>
            <person name="Rolling W."/>
            <person name="Curaba J."/>
            <person name="Simon P."/>
        </authorList>
    </citation>
    <scope>NUCLEOTIDE SEQUENCE</scope>
    <source>
        <tissue evidence="8">Leaf</tissue>
    </source>
</reference>
<dbReference type="SUPFAM" id="SSF46785">
    <property type="entry name" value="Winged helix' DNA-binding domain"/>
    <property type="match status" value="1"/>
</dbReference>
<dbReference type="InterPro" id="IPR036388">
    <property type="entry name" value="WH-like_DNA-bd_sf"/>
</dbReference>
<dbReference type="GO" id="GO:0005634">
    <property type="term" value="C:nucleus"/>
    <property type="evidence" value="ECO:0007669"/>
    <property type="project" value="UniProtKB-SubCell"/>
</dbReference>
<dbReference type="GO" id="GO:0003690">
    <property type="term" value="F:double-stranded DNA binding"/>
    <property type="evidence" value="ECO:0007669"/>
    <property type="project" value="TreeGrafter"/>
</dbReference>
<dbReference type="GO" id="GO:0030527">
    <property type="term" value="F:structural constituent of chromatin"/>
    <property type="evidence" value="ECO:0007669"/>
    <property type="project" value="InterPro"/>
</dbReference>
<dbReference type="PROSITE" id="PS51504">
    <property type="entry name" value="H15"/>
    <property type="match status" value="1"/>
</dbReference>
<dbReference type="Gramene" id="KZN09696">
    <property type="protein sequence ID" value="KZN09696"/>
    <property type="gene ID" value="DCAR_002352"/>
</dbReference>
<dbReference type="OrthoDB" id="1110759at2759"/>
<feature type="compositionally biased region" description="Basic residues" evidence="7">
    <location>
        <begin position="180"/>
        <end position="197"/>
    </location>
</feature>
<dbReference type="Gene3D" id="1.10.10.10">
    <property type="entry name" value="Winged helix-like DNA-binding domain superfamily/Winged helix DNA-binding domain"/>
    <property type="match status" value="1"/>
</dbReference>
<comment type="subcellular location">
    <subcellularLocation>
        <location evidence="2">Chromosome</location>
    </subcellularLocation>
    <subcellularLocation>
        <location evidence="1 6">Nucleus</location>
    </subcellularLocation>
</comment>
<proteinExistence type="inferred from homology"/>
<evidence type="ECO:0000256" key="6">
    <source>
        <dbReference type="RuleBase" id="RU003894"/>
    </source>
</evidence>
<name>A0A162AIS6_DAUCS</name>
<dbReference type="InterPro" id="IPR005819">
    <property type="entry name" value="H1/H5"/>
</dbReference>
<dbReference type="GO" id="GO:0045910">
    <property type="term" value="P:negative regulation of DNA recombination"/>
    <property type="evidence" value="ECO:0007669"/>
    <property type="project" value="TreeGrafter"/>
</dbReference>
<dbReference type="PANTHER" id="PTHR11467">
    <property type="entry name" value="HISTONE H1"/>
    <property type="match status" value="1"/>
</dbReference>
<dbReference type="EMBL" id="CP093343">
    <property type="protein sequence ID" value="WOG83265.1"/>
    <property type="molecule type" value="Genomic_DNA"/>
</dbReference>
<evidence type="ECO:0000256" key="1">
    <source>
        <dbReference type="ARBA" id="ARBA00004123"/>
    </source>
</evidence>
<dbReference type="PANTHER" id="PTHR11467:SF172">
    <property type="entry name" value="HISTONE H1-LIKE"/>
    <property type="match status" value="1"/>
</dbReference>
<accession>A0A162AIS6</accession>
<keyword evidence="3 6" id="KW-0158">Chromosome</keyword>
<reference evidence="8" key="1">
    <citation type="journal article" date="2016" name="Nat. Genet.">
        <title>A high-quality carrot genome assembly provides new insights into carotenoid accumulation and asterid genome evolution.</title>
        <authorList>
            <person name="Iorizzo M."/>
            <person name="Ellison S."/>
            <person name="Senalik D."/>
            <person name="Zeng P."/>
            <person name="Satapoomin P."/>
            <person name="Huang J."/>
            <person name="Bowman M."/>
            <person name="Iovene M."/>
            <person name="Sanseverino W."/>
            <person name="Cavagnaro P."/>
            <person name="Yildiz M."/>
            <person name="Macko-Podgorni A."/>
            <person name="Moranska E."/>
            <person name="Grzebelus E."/>
            <person name="Grzebelus D."/>
            <person name="Ashrafi H."/>
            <person name="Zheng Z."/>
            <person name="Cheng S."/>
            <person name="Spooner D."/>
            <person name="Van Deynze A."/>
            <person name="Simon P."/>
        </authorList>
    </citation>
    <scope>NUCLEOTIDE SEQUENCE</scope>
    <source>
        <tissue evidence="8">Leaf</tissue>
    </source>
</reference>